<dbReference type="STRING" id="105785.A0A2J7QI95"/>
<keyword evidence="4" id="KW-1185">Reference proteome</keyword>
<comment type="caution">
    <text evidence="3">The sequence shown here is derived from an EMBL/GenBank/DDBJ whole genome shotgun (WGS) entry which is preliminary data.</text>
</comment>
<evidence type="ECO:0000313" key="3">
    <source>
        <dbReference type="EMBL" id="PNF28302.1"/>
    </source>
</evidence>
<reference evidence="3 4" key="1">
    <citation type="submission" date="2017-12" db="EMBL/GenBank/DDBJ databases">
        <title>Hemimetabolous genomes reveal molecular basis of termite eusociality.</title>
        <authorList>
            <person name="Harrison M.C."/>
            <person name="Jongepier E."/>
            <person name="Robertson H.M."/>
            <person name="Arning N."/>
            <person name="Bitard-Feildel T."/>
            <person name="Chao H."/>
            <person name="Childers C.P."/>
            <person name="Dinh H."/>
            <person name="Doddapaneni H."/>
            <person name="Dugan S."/>
            <person name="Gowin J."/>
            <person name="Greiner C."/>
            <person name="Han Y."/>
            <person name="Hu H."/>
            <person name="Hughes D.S.T."/>
            <person name="Huylmans A.-K."/>
            <person name="Kemena C."/>
            <person name="Kremer L.P.M."/>
            <person name="Lee S.L."/>
            <person name="Lopez-Ezquerra A."/>
            <person name="Mallet L."/>
            <person name="Monroy-Kuhn J.M."/>
            <person name="Moser A."/>
            <person name="Murali S.C."/>
            <person name="Muzny D.M."/>
            <person name="Otani S."/>
            <person name="Piulachs M.-D."/>
            <person name="Poelchau M."/>
            <person name="Qu J."/>
            <person name="Schaub F."/>
            <person name="Wada-Katsumata A."/>
            <person name="Worley K.C."/>
            <person name="Xie Q."/>
            <person name="Ylla G."/>
            <person name="Poulsen M."/>
            <person name="Gibbs R.A."/>
            <person name="Schal C."/>
            <person name="Richards S."/>
            <person name="Belles X."/>
            <person name="Korb J."/>
            <person name="Bornberg-Bauer E."/>
        </authorList>
    </citation>
    <scope>NUCLEOTIDE SEQUENCE [LARGE SCALE GENOMIC DNA]</scope>
    <source>
        <tissue evidence="3">Whole body</tissue>
    </source>
</reference>
<evidence type="ECO:0000256" key="2">
    <source>
        <dbReference type="SAM" id="MobiDB-lite"/>
    </source>
</evidence>
<dbReference type="AlphaFoldDB" id="A0A2J7QI95"/>
<dbReference type="InterPro" id="IPR043183">
    <property type="entry name" value="DNJB2/6-like"/>
</dbReference>
<dbReference type="PANTHER" id="PTHR45168">
    <property type="entry name" value="DNAJ HOMOLOG SUBFAMILY B MEMBER 2"/>
    <property type="match status" value="1"/>
</dbReference>
<dbReference type="EMBL" id="NEVH01013957">
    <property type="protein sequence ID" value="PNF28302.1"/>
    <property type="molecule type" value="Genomic_DNA"/>
</dbReference>
<dbReference type="GO" id="GO:0030544">
    <property type="term" value="F:Hsp70 protein binding"/>
    <property type="evidence" value="ECO:0007669"/>
    <property type="project" value="InterPro"/>
</dbReference>
<evidence type="ECO:0000313" key="4">
    <source>
        <dbReference type="Proteomes" id="UP000235965"/>
    </source>
</evidence>
<dbReference type="FunCoup" id="A0A2J7QI95">
    <property type="interactions" value="459"/>
</dbReference>
<name>A0A2J7QI95_9NEOP</name>
<sequence>MNKKDTVRVLSAVTADKKRKVYDVYGKDGLSQTPRGRSRHYGGTPGDDFDIPGFTSFTFRDPEEVFREFFGGRSPFEDLLTGFNRSQGHGRHSRNSHTQNTITSSFLNPFGSLSFGMAGFDDLFSARHSGPEAFTSFSSLSNFSGPSGGAVKRTSTSTRFINGKKITTKK</sequence>
<dbReference type="InParanoid" id="A0A2J7QI95"/>
<proteinExistence type="predicted"/>
<keyword evidence="1" id="KW-0143">Chaperone</keyword>
<dbReference type="OrthoDB" id="10250354at2759"/>
<organism evidence="3 4">
    <name type="scientific">Cryptotermes secundus</name>
    <dbReference type="NCBI Taxonomy" id="105785"/>
    <lineage>
        <taxon>Eukaryota</taxon>
        <taxon>Metazoa</taxon>
        <taxon>Ecdysozoa</taxon>
        <taxon>Arthropoda</taxon>
        <taxon>Hexapoda</taxon>
        <taxon>Insecta</taxon>
        <taxon>Pterygota</taxon>
        <taxon>Neoptera</taxon>
        <taxon>Polyneoptera</taxon>
        <taxon>Dictyoptera</taxon>
        <taxon>Blattodea</taxon>
        <taxon>Blattoidea</taxon>
        <taxon>Termitoidae</taxon>
        <taxon>Kalotermitidae</taxon>
        <taxon>Cryptotermitinae</taxon>
        <taxon>Cryptotermes</taxon>
    </lineage>
</organism>
<accession>A0A2J7QI95</accession>
<dbReference type="GO" id="GO:0051082">
    <property type="term" value="F:unfolded protein binding"/>
    <property type="evidence" value="ECO:0007669"/>
    <property type="project" value="InterPro"/>
</dbReference>
<dbReference type="PANTHER" id="PTHR45168:SF3">
    <property type="entry name" value="DNAJ HEAT SHOCK PROTEIN FAMILY (HSP40) MEMBER B2"/>
    <property type="match status" value="1"/>
</dbReference>
<gene>
    <name evidence="3" type="ORF">B7P43_G05449</name>
</gene>
<feature type="region of interest" description="Disordered" evidence="2">
    <location>
        <begin position="26"/>
        <end position="48"/>
    </location>
</feature>
<evidence type="ECO:0000256" key="1">
    <source>
        <dbReference type="ARBA" id="ARBA00023186"/>
    </source>
</evidence>
<dbReference type="Proteomes" id="UP000235965">
    <property type="component" value="Unassembled WGS sequence"/>
</dbReference>
<protein>
    <submittedName>
        <fullName evidence="3">Uncharacterized protein</fullName>
    </submittedName>
</protein>